<keyword evidence="2" id="KW-1185">Reference proteome</keyword>
<gene>
    <name evidence="1" type="ORF">BZ3500_MVSOF-1268-A1-R1_CHR11-3G03604</name>
</gene>
<reference evidence="2" key="1">
    <citation type="submission" date="2016-10" db="EMBL/GenBank/DDBJ databases">
        <authorList>
            <person name="Jeantristanb JTB J.-T."/>
            <person name="Ricardo R."/>
        </authorList>
    </citation>
    <scope>NUCLEOTIDE SEQUENCE [LARGE SCALE GENOMIC DNA]</scope>
</reference>
<evidence type="ECO:0000313" key="1">
    <source>
        <dbReference type="EMBL" id="SCZ95102.1"/>
    </source>
</evidence>
<name>A0A2X0LW45_9BASI</name>
<organism evidence="1 2">
    <name type="scientific">Microbotryum saponariae</name>
    <dbReference type="NCBI Taxonomy" id="289078"/>
    <lineage>
        <taxon>Eukaryota</taxon>
        <taxon>Fungi</taxon>
        <taxon>Dikarya</taxon>
        <taxon>Basidiomycota</taxon>
        <taxon>Pucciniomycotina</taxon>
        <taxon>Microbotryomycetes</taxon>
        <taxon>Microbotryales</taxon>
        <taxon>Microbotryaceae</taxon>
        <taxon>Microbotryum</taxon>
    </lineage>
</organism>
<accession>A0A2X0LW45</accession>
<proteinExistence type="predicted"/>
<sequence length="88" mass="10663">MKHEYEPFIEQERKRAELADSPGHLNRRQLRDHEIVEGNQVLLWVVAANYKTLKIGVIFNIFPLRRWWRYDCLYLHELRGTWGTVEGR</sequence>
<dbReference type="Proteomes" id="UP000249723">
    <property type="component" value="Unassembled WGS sequence"/>
</dbReference>
<dbReference type="EMBL" id="FMWP01000060">
    <property type="protein sequence ID" value="SCZ95102.1"/>
    <property type="molecule type" value="Genomic_DNA"/>
</dbReference>
<evidence type="ECO:0000313" key="2">
    <source>
        <dbReference type="Proteomes" id="UP000249723"/>
    </source>
</evidence>
<protein>
    <submittedName>
        <fullName evidence="1">BZ3500_MvSof-1268-A1-R1_Chr11-3g03604 protein</fullName>
    </submittedName>
</protein>
<dbReference type="AlphaFoldDB" id="A0A2X0LW45"/>